<dbReference type="SUPFAM" id="SSF56801">
    <property type="entry name" value="Acetyl-CoA synthetase-like"/>
    <property type="match status" value="1"/>
</dbReference>
<keyword evidence="3" id="KW-0276">Fatty acid metabolism</keyword>
<dbReference type="InterPro" id="IPR042099">
    <property type="entry name" value="ANL_N_sf"/>
</dbReference>
<evidence type="ECO:0000256" key="2">
    <source>
        <dbReference type="ARBA" id="ARBA00022598"/>
    </source>
</evidence>
<organism evidence="6 7">
    <name type="scientific">Melghirimyces profundicolus</name>
    <dbReference type="NCBI Taxonomy" id="1242148"/>
    <lineage>
        <taxon>Bacteria</taxon>
        <taxon>Bacillati</taxon>
        <taxon>Bacillota</taxon>
        <taxon>Bacilli</taxon>
        <taxon>Bacillales</taxon>
        <taxon>Thermoactinomycetaceae</taxon>
        <taxon>Melghirimyces</taxon>
    </lineage>
</organism>
<sequence length="230" mass="25614">MIMNVPLLVAPMLERAERLFPKKEVVSRTESGLFRYTYADMGERARRLAGALEKLGVKKGDRVGTLAWNHHRHLEAYFAIPSMGAVLHTINIRLSPEHLAYVINHAGDKILLVDDNLWPLVERIRDRLKTVESFVVMTDGSLPDTAAPSLYSYEELLKEGDAGYRFPRNLNENDPAGMCYTSATTGKPKGVVYTQRSIFLHSMALGLADVIGLSEADTCLSVVPMFHVNA</sequence>
<protein>
    <submittedName>
        <fullName evidence="6">AMP-binding enzyme</fullName>
    </submittedName>
</protein>
<dbReference type="PANTHER" id="PTHR43859">
    <property type="entry name" value="ACYL-ACTIVATING ENZYME"/>
    <property type="match status" value="1"/>
</dbReference>
<gene>
    <name evidence="6" type="ORF">C8P63_1049</name>
</gene>
<keyword evidence="4" id="KW-0443">Lipid metabolism</keyword>
<evidence type="ECO:0000256" key="4">
    <source>
        <dbReference type="ARBA" id="ARBA00023098"/>
    </source>
</evidence>
<dbReference type="PANTHER" id="PTHR43859:SF4">
    <property type="entry name" value="BUTANOATE--COA LIGASE AAE1-RELATED"/>
    <property type="match status" value="1"/>
</dbReference>
<dbReference type="InterPro" id="IPR000873">
    <property type="entry name" value="AMP-dep_synth/lig_dom"/>
</dbReference>
<feature type="domain" description="AMP-dependent synthetase/ligase" evidence="5">
    <location>
        <begin position="14"/>
        <end position="229"/>
    </location>
</feature>
<proteinExistence type="inferred from homology"/>
<dbReference type="EMBL" id="QBKR01000004">
    <property type="protein sequence ID" value="PTX63171.1"/>
    <property type="molecule type" value="Genomic_DNA"/>
</dbReference>
<name>A0A2T6C4B5_9BACL</name>
<evidence type="ECO:0000256" key="1">
    <source>
        <dbReference type="ARBA" id="ARBA00006432"/>
    </source>
</evidence>
<evidence type="ECO:0000313" key="6">
    <source>
        <dbReference type="EMBL" id="PTX63171.1"/>
    </source>
</evidence>
<keyword evidence="2" id="KW-0436">Ligase</keyword>
<dbReference type="AlphaFoldDB" id="A0A2T6C4B5"/>
<comment type="similarity">
    <text evidence="1">Belongs to the ATP-dependent AMP-binding enzyme family.</text>
</comment>
<dbReference type="Proteomes" id="UP000244240">
    <property type="component" value="Unassembled WGS sequence"/>
</dbReference>
<evidence type="ECO:0000313" key="7">
    <source>
        <dbReference type="Proteomes" id="UP000244240"/>
    </source>
</evidence>
<comment type="caution">
    <text evidence="6">The sequence shown here is derived from an EMBL/GenBank/DDBJ whole genome shotgun (WGS) entry which is preliminary data.</text>
</comment>
<dbReference type="Pfam" id="PF00501">
    <property type="entry name" value="AMP-binding"/>
    <property type="match status" value="1"/>
</dbReference>
<reference evidence="6 7" key="1">
    <citation type="submission" date="2018-04" db="EMBL/GenBank/DDBJ databases">
        <title>Genomic Encyclopedia of Archaeal and Bacterial Type Strains, Phase II (KMG-II): from individual species to whole genera.</title>
        <authorList>
            <person name="Goeker M."/>
        </authorList>
    </citation>
    <scope>NUCLEOTIDE SEQUENCE [LARGE SCALE GENOMIC DNA]</scope>
    <source>
        <strain evidence="6 7">DSM 45787</strain>
    </source>
</reference>
<accession>A0A2T6C4B5</accession>
<dbReference type="GO" id="GO:0016874">
    <property type="term" value="F:ligase activity"/>
    <property type="evidence" value="ECO:0007669"/>
    <property type="project" value="UniProtKB-KW"/>
</dbReference>
<dbReference type="Gene3D" id="3.40.50.12780">
    <property type="entry name" value="N-terminal domain of ligase-like"/>
    <property type="match status" value="1"/>
</dbReference>
<evidence type="ECO:0000256" key="3">
    <source>
        <dbReference type="ARBA" id="ARBA00022832"/>
    </source>
</evidence>
<keyword evidence="7" id="KW-1185">Reference proteome</keyword>
<dbReference type="GO" id="GO:0006631">
    <property type="term" value="P:fatty acid metabolic process"/>
    <property type="evidence" value="ECO:0007669"/>
    <property type="project" value="UniProtKB-KW"/>
</dbReference>
<evidence type="ECO:0000259" key="5">
    <source>
        <dbReference type="Pfam" id="PF00501"/>
    </source>
</evidence>